<dbReference type="Proteomes" id="UP001209229">
    <property type="component" value="Unassembled WGS sequence"/>
</dbReference>
<dbReference type="PANTHER" id="PTHR30469">
    <property type="entry name" value="MULTIDRUG RESISTANCE PROTEIN MDTA"/>
    <property type="match status" value="1"/>
</dbReference>
<evidence type="ECO:0000259" key="2">
    <source>
        <dbReference type="Pfam" id="PF25989"/>
    </source>
</evidence>
<dbReference type="InterPro" id="IPR058637">
    <property type="entry name" value="YknX-like_C"/>
</dbReference>
<keyword evidence="4" id="KW-1185">Reference proteome</keyword>
<protein>
    <submittedName>
        <fullName evidence="3">Efflux RND transporter periplasmic adaptor subunit</fullName>
    </submittedName>
</protein>
<dbReference type="PANTHER" id="PTHR30469:SF20">
    <property type="entry name" value="EFFLUX RND TRANSPORTER PERIPLASMIC ADAPTOR SUBUNIT"/>
    <property type="match status" value="1"/>
</dbReference>
<comment type="similarity">
    <text evidence="1">Belongs to the membrane fusion protein (MFP) (TC 8.A.1) family.</text>
</comment>
<dbReference type="Gene3D" id="1.10.287.470">
    <property type="entry name" value="Helix hairpin bin"/>
    <property type="match status" value="1"/>
</dbReference>
<dbReference type="Pfam" id="PF25989">
    <property type="entry name" value="YknX_C"/>
    <property type="match status" value="1"/>
</dbReference>
<dbReference type="GO" id="GO:1990281">
    <property type="term" value="C:efflux pump complex"/>
    <property type="evidence" value="ECO:0007669"/>
    <property type="project" value="TreeGrafter"/>
</dbReference>
<sequence>MRSGKLILLLLVALVGCKESKQIEKTVRSVKVAKVTSLEQSKNKLTLPATINERRRVDLAFRVGGPLVILNNIVGSFVEKGQVVASIDNRDFKVGLSKAESNYKLASAEYERYKTLLEQQSVSKSLFDKMEAQYILAKGNFEDARNALTDTELKAPFSGYVDMVYVENYEKVNPGQPIVSFLDLSSYKINAWISVEDAQTINANTKFVCVINDADSIYRFTASLLELGSKASFTKQSYPISAVINAPEDLKLRAGMTAKLEVYKASEDTNSSCVVPVTAVFSKAAETYVWIYKNNQVVKRPVELGQILSTEEVVIKSGLREDEIVVTAGVNYLHDGENVNIYKGFTSTNKGNQL</sequence>
<feature type="domain" description="YknX-like C-terminal permuted SH3-like" evidence="2">
    <location>
        <begin position="274"/>
        <end position="340"/>
    </location>
</feature>
<dbReference type="NCBIfam" id="TIGR01730">
    <property type="entry name" value="RND_mfp"/>
    <property type="match status" value="1"/>
</dbReference>
<dbReference type="EMBL" id="JAPDPJ010000013">
    <property type="protein sequence ID" value="MCW3786392.1"/>
    <property type="molecule type" value="Genomic_DNA"/>
</dbReference>
<name>A0AAE3SEW4_9BACT</name>
<dbReference type="InterPro" id="IPR006143">
    <property type="entry name" value="RND_pump_MFP"/>
</dbReference>
<evidence type="ECO:0000256" key="1">
    <source>
        <dbReference type="ARBA" id="ARBA00009477"/>
    </source>
</evidence>
<evidence type="ECO:0000313" key="4">
    <source>
        <dbReference type="Proteomes" id="UP001209229"/>
    </source>
</evidence>
<dbReference type="SUPFAM" id="SSF111369">
    <property type="entry name" value="HlyD-like secretion proteins"/>
    <property type="match status" value="1"/>
</dbReference>
<comment type="caution">
    <text evidence="3">The sequence shown here is derived from an EMBL/GenBank/DDBJ whole genome shotgun (WGS) entry which is preliminary data.</text>
</comment>
<proteinExistence type="inferred from homology"/>
<dbReference type="AlphaFoldDB" id="A0AAE3SEW4"/>
<dbReference type="RefSeq" id="WP_301189956.1">
    <property type="nucleotide sequence ID" value="NZ_JAPDPJ010000013.1"/>
</dbReference>
<organism evidence="3 4">
    <name type="scientific">Plebeiibacterium sediminum</name>
    <dbReference type="NCBI Taxonomy" id="2992112"/>
    <lineage>
        <taxon>Bacteria</taxon>
        <taxon>Pseudomonadati</taxon>
        <taxon>Bacteroidota</taxon>
        <taxon>Bacteroidia</taxon>
        <taxon>Marinilabiliales</taxon>
        <taxon>Marinilabiliaceae</taxon>
        <taxon>Plebeiibacterium</taxon>
    </lineage>
</organism>
<evidence type="ECO:0000313" key="3">
    <source>
        <dbReference type="EMBL" id="MCW3786392.1"/>
    </source>
</evidence>
<dbReference type="PROSITE" id="PS51257">
    <property type="entry name" value="PROKAR_LIPOPROTEIN"/>
    <property type="match status" value="1"/>
</dbReference>
<dbReference type="GO" id="GO:0015562">
    <property type="term" value="F:efflux transmembrane transporter activity"/>
    <property type="evidence" value="ECO:0007669"/>
    <property type="project" value="TreeGrafter"/>
</dbReference>
<dbReference type="Gene3D" id="2.40.420.20">
    <property type="match status" value="1"/>
</dbReference>
<reference evidence="3" key="1">
    <citation type="submission" date="2022-10" db="EMBL/GenBank/DDBJ databases">
        <authorList>
            <person name="Yu W.X."/>
        </authorList>
    </citation>
    <scope>NUCLEOTIDE SEQUENCE</scope>
    <source>
        <strain evidence="3">AAT</strain>
    </source>
</reference>
<accession>A0AAE3SEW4</accession>
<gene>
    <name evidence="3" type="ORF">OM075_07930</name>
</gene>
<dbReference type="Gene3D" id="2.40.50.100">
    <property type="match status" value="1"/>
</dbReference>